<gene>
    <name evidence="2" type="ORF">PCOR1329_LOCUS60924</name>
</gene>
<protein>
    <recommendedName>
        <fullName evidence="4">Beta-galactosidase</fullName>
    </recommendedName>
</protein>
<keyword evidence="3" id="KW-1185">Reference proteome</keyword>
<dbReference type="EMBL" id="CAUYUJ010017649">
    <property type="protein sequence ID" value="CAK0876619.1"/>
    <property type="molecule type" value="Genomic_DNA"/>
</dbReference>
<reference evidence="2" key="1">
    <citation type="submission" date="2023-10" db="EMBL/GenBank/DDBJ databases">
        <authorList>
            <person name="Chen Y."/>
            <person name="Shah S."/>
            <person name="Dougan E. K."/>
            <person name="Thang M."/>
            <person name="Chan C."/>
        </authorList>
    </citation>
    <scope>NUCLEOTIDE SEQUENCE [LARGE SCALE GENOMIC DNA]</scope>
</reference>
<name>A0ABN9VW90_9DINO</name>
<keyword evidence="1" id="KW-0732">Signal</keyword>
<proteinExistence type="predicted"/>
<evidence type="ECO:0000256" key="1">
    <source>
        <dbReference type="SAM" id="SignalP"/>
    </source>
</evidence>
<comment type="caution">
    <text evidence="2">The sequence shown here is derived from an EMBL/GenBank/DDBJ whole genome shotgun (WGS) entry which is preliminary data.</text>
</comment>
<accession>A0ABN9VW90</accession>
<evidence type="ECO:0000313" key="3">
    <source>
        <dbReference type="Proteomes" id="UP001189429"/>
    </source>
</evidence>
<dbReference type="Proteomes" id="UP001189429">
    <property type="component" value="Unassembled WGS sequence"/>
</dbReference>
<feature type="signal peptide" evidence="1">
    <location>
        <begin position="1"/>
        <end position="20"/>
    </location>
</feature>
<organism evidence="2 3">
    <name type="scientific">Prorocentrum cordatum</name>
    <dbReference type="NCBI Taxonomy" id="2364126"/>
    <lineage>
        <taxon>Eukaryota</taxon>
        <taxon>Sar</taxon>
        <taxon>Alveolata</taxon>
        <taxon>Dinophyceae</taxon>
        <taxon>Prorocentrales</taxon>
        <taxon>Prorocentraceae</taxon>
        <taxon>Prorocentrum</taxon>
    </lineage>
</organism>
<evidence type="ECO:0000313" key="2">
    <source>
        <dbReference type="EMBL" id="CAK0876619.1"/>
    </source>
</evidence>
<evidence type="ECO:0008006" key="4">
    <source>
        <dbReference type="Google" id="ProtNLM"/>
    </source>
</evidence>
<sequence length="189" mass="20833">MVLLLRRMVLVVLLVPEVLLSEHCVTAICGQGSKPAHHVEVRLEPPLNVNPPDGLYFIARLHSAADGLPKSDDEHHGHVDDDGAPTSHVFDAAGLSKYREWGVPQPLGIWADDVITVSIHAARTEAHFDRCKYEDVAELHLPWELVCRGAPAGEEMVFDLAMARGVPWLGNNALQGQYQERRSGARATR</sequence>
<feature type="chain" id="PRO_5046140654" description="Beta-galactosidase" evidence="1">
    <location>
        <begin position="21"/>
        <end position="189"/>
    </location>
</feature>